<dbReference type="RefSeq" id="WP_076725241.1">
    <property type="nucleotide sequence ID" value="NZ_JABWTC010000003.1"/>
</dbReference>
<evidence type="ECO:0000256" key="5">
    <source>
        <dbReference type="ARBA" id="ARBA00022989"/>
    </source>
</evidence>
<dbReference type="AlphaFoldDB" id="A0A1V2DQ55"/>
<organism evidence="10 11">
    <name type="scientific">Marinobacter lutaoensis</name>
    <dbReference type="NCBI Taxonomy" id="135739"/>
    <lineage>
        <taxon>Bacteria</taxon>
        <taxon>Pseudomonadati</taxon>
        <taxon>Pseudomonadota</taxon>
        <taxon>Gammaproteobacteria</taxon>
        <taxon>Pseudomonadales</taxon>
        <taxon>Marinobacteraceae</taxon>
        <taxon>Marinobacter</taxon>
    </lineage>
</organism>
<sequence length="584" mass="64663">MHISAPLMARCLAGAVFTLAAGCASVSSPTSQSQPDAAQTAQTEPAPPAPAYADFEPDVLYLLLSAEIAAQRGRYDVTLVNYLKAAQQSRDLGVIERAMQIAQSLHGDNAQTRLAELWLEEQPDSLPAHRIAAIQAVKRGDLATALAHMEAIMNLGEDADFDSLAVMAGSLAPAQQQELLTLYKQLAERHPDTPELEYGIALLLKVTGQPKQALARLEPLLDAHDNFQPAIVLKGDLLYETGRKHEALDYMMSNTRRFPDSRQMGTLYGRMLISEGELQAAQDEFARLVQQFPDVPGLRLSHALVAMENDQEELAREELSQLVEQGQHANEAQYYLGRIADEAGDVDTAIDHYQAVEQGSYYFPALSRASALMAARGQLQDALARIQSLRDSHPAQAETYWLLEVNLLLDEGQRQQALASANQALEQYPDNTQIRYARAMLQDALGQPAEAEQDLTRIVQAEPNNAVALNALGYILTTRTDRLNEARDYIERALQLDPDNPAILDSMGWVLFREGQLMPALRYLKQAWEAFPDPEVAAHYGEALWMAGEEEQAQIIWQQGLEQDPDHEILRQTIQRLTGSGRTP</sequence>
<proteinExistence type="inferred from homology"/>
<reference evidence="10 11" key="1">
    <citation type="submission" date="2016-12" db="EMBL/GenBank/DDBJ databases">
        <title>Marinobacter lutaoensis whole genome sequencing.</title>
        <authorList>
            <person name="Verma A."/>
            <person name="Krishnamurthi S."/>
        </authorList>
    </citation>
    <scope>NUCLEOTIDE SEQUENCE [LARGE SCALE GENOMIC DNA]</scope>
    <source>
        <strain evidence="10 11">T5054</strain>
    </source>
</reference>
<evidence type="ECO:0000256" key="8">
    <source>
        <dbReference type="SAM" id="MobiDB-lite"/>
    </source>
</evidence>
<keyword evidence="11" id="KW-1185">Reference proteome</keyword>
<protein>
    <recommendedName>
        <fullName evidence="12">Tetratricopeptide repeat protein</fullName>
    </recommendedName>
</protein>
<dbReference type="Proteomes" id="UP000189339">
    <property type="component" value="Unassembled WGS sequence"/>
</dbReference>
<dbReference type="InterPro" id="IPR011990">
    <property type="entry name" value="TPR-like_helical_dom_sf"/>
</dbReference>
<dbReference type="Pfam" id="PF13432">
    <property type="entry name" value="TPR_16"/>
    <property type="match status" value="1"/>
</dbReference>
<accession>A0A1V2DQ55</accession>
<evidence type="ECO:0000256" key="1">
    <source>
        <dbReference type="ARBA" id="ARBA00004167"/>
    </source>
</evidence>
<dbReference type="SMART" id="SM00028">
    <property type="entry name" value="TPR"/>
    <property type="match status" value="7"/>
</dbReference>
<evidence type="ECO:0000256" key="4">
    <source>
        <dbReference type="ARBA" id="ARBA00022803"/>
    </source>
</evidence>
<dbReference type="STRING" id="135739.BTO32_13915"/>
<keyword evidence="6" id="KW-0472">Membrane</keyword>
<evidence type="ECO:0000256" key="7">
    <source>
        <dbReference type="ARBA" id="ARBA00038030"/>
    </source>
</evidence>
<dbReference type="InterPro" id="IPR019734">
    <property type="entry name" value="TPR_rpt"/>
</dbReference>
<evidence type="ECO:0000313" key="10">
    <source>
        <dbReference type="EMBL" id="ONF42775.1"/>
    </source>
</evidence>
<comment type="similarity">
    <text evidence="7">Belongs to the Tom70 family.</text>
</comment>
<name>A0A1V2DQ55_9GAMM</name>
<keyword evidence="4" id="KW-0802">TPR repeat</keyword>
<dbReference type="Gene3D" id="1.25.40.10">
    <property type="entry name" value="Tetratricopeptide repeat domain"/>
    <property type="match status" value="2"/>
</dbReference>
<feature type="region of interest" description="Disordered" evidence="8">
    <location>
        <begin position="28"/>
        <end position="49"/>
    </location>
</feature>
<evidence type="ECO:0000313" key="11">
    <source>
        <dbReference type="Proteomes" id="UP000189339"/>
    </source>
</evidence>
<keyword evidence="2" id="KW-0812">Transmembrane</keyword>
<evidence type="ECO:0000256" key="6">
    <source>
        <dbReference type="ARBA" id="ARBA00023136"/>
    </source>
</evidence>
<feature type="compositionally biased region" description="Low complexity" evidence="8">
    <location>
        <begin position="35"/>
        <end position="44"/>
    </location>
</feature>
<feature type="chain" id="PRO_5043151215" description="Tetratricopeptide repeat protein" evidence="9">
    <location>
        <begin position="21"/>
        <end position="584"/>
    </location>
</feature>
<dbReference type="Pfam" id="PF14559">
    <property type="entry name" value="TPR_19"/>
    <property type="match status" value="2"/>
</dbReference>
<gene>
    <name evidence="10" type="ORF">BTO32_13915</name>
</gene>
<dbReference type="GO" id="GO:0016020">
    <property type="term" value="C:membrane"/>
    <property type="evidence" value="ECO:0007669"/>
    <property type="project" value="UniProtKB-SubCell"/>
</dbReference>
<keyword evidence="3" id="KW-0677">Repeat</keyword>
<evidence type="ECO:0000256" key="9">
    <source>
        <dbReference type="SAM" id="SignalP"/>
    </source>
</evidence>
<dbReference type="SUPFAM" id="SSF48452">
    <property type="entry name" value="TPR-like"/>
    <property type="match status" value="2"/>
</dbReference>
<comment type="subcellular location">
    <subcellularLocation>
        <location evidence="1">Membrane</location>
        <topology evidence="1">Single-pass membrane protein</topology>
    </subcellularLocation>
</comment>
<evidence type="ECO:0000256" key="3">
    <source>
        <dbReference type="ARBA" id="ARBA00022737"/>
    </source>
</evidence>
<keyword evidence="5" id="KW-1133">Transmembrane helix</keyword>
<dbReference type="OrthoDB" id="9766710at2"/>
<dbReference type="PANTHER" id="PTHR46208">
    <property type="entry name" value="MITOCHONDRIAL IMPORT RECEPTOR SUBUNIT TOM70"/>
    <property type="match status" value="1"/>
</dbReference>
<keyword evidence="9" id="KW-0732">Signal</keyword>
<dbReference type="EMBL" id="MSCW01000008">
    <property type="protein sequence ID" value="ONF42775.1"/>
    <property type="molecule type" value="Genomic_DNA"/>
</dbReference>
<evidence type="ECO:0008006" key="12">
    <source>
        <dbReference type="Google" id="ProtNLM"/>
    </source>
</evidence>
<dbReference type="PANTHER" id="PTHR46208:SF1">
    <property type="entry name" value="MITOCHONDRIAL IMPORT RECEPTOR SUBUNIT TOM70"/>
    <property type="match status" value="1"/>
</dbReference>
<feature type="signal peptide" evidence="9">
    <location>
        <begin position="1"/>
        <end position="20"/>
    </location>
</feature>
<comment type="caution">
    <text evidence="10">The sequence shown here is derived from an EMBL/GenBank/DDBJ whole genome shotgun (WGS) entry which is preliminary data.</text>
</comment>
<evidence type="ECO:0000256" key="2">
    <source>
        <dbReference type="ARBA" id="ARBA00022692"/>
    </source>
</evidence>